<dbReference type="AlphaFoldDB" id="X1B5L3"/>
<sequence>MTNRRLAQIERRIEKIKVELAGMGEMRPGSLTRQYKDPETGSGPYYQLSYTLDMKSRTEYIRREWVSDIRRQIRNYKRFKKLSGEWITLSIEHSRLA</sequence>
<accession>X1B5L3</accession>
<comment type="caution">
    <text evidence="2">The sequence shown here is derived from an EMBL/GenBank/DDBJ whole genome shotgun (WGS) entry which is preliminary data.</text>
</comment>
<feature type="non-terminal residue" evidence="2">
    <location>
        <position position="97"/>
    </location>
</feature>
<feature type="domain" description="DUF6788" evidence="1">
    <location>
        <begin position="7"/>
        <end position="71"/>
    </location>
</feature>
<evidence type="ECO:0000313" key="2">
    <source>
        <dbReference type="EMBL" id="GAG90994.1"/>
    </source>
</evidence>
<name>X1B5L3_9ZZZZ</name>
<organism evidence="2">
    <name type="scientific">marine sediment metagenome</name>
    <dbReference type="NCBI Taxonomy" id="412755"/>
    <lineage>
        <taxon>unclassified sequences</taxon>
        <taxon>metagenomes</taxon>
        <taxon>ecological metagenomes</taxon>
    </lineage>
</organism>
<gene>
    <name evidence="2" type="ORF">S01H4_50293</name>
</gene>
<proteinExistence type="predicted"/>
<dbReference type="InterPro" id="IPR046738">
    <property type="entry name" value="DUF6788"/>
</dbReference>
<dbReference type="EMBL" id="BART01028541">
    <property type="protein sequence ID" value="GAG90994.1"/>
    <property type="molecule type" value="Genomic_DNA"/>
</dbReference>
<protein>
    <recommendedName>
        <fullName evidence="1">DUF6788 domain-containing protein</fullName>
    </recommendedName>
</protein>
<evidence type="ECO:0000259" key="1">
    <source>
        <dbReference type="Pfam" id="PF20586"/>
    </source>
</evidence>
<dbReference type="Pfam" id="PF20586">
    <property type="entry name" value="DUF6788"/>
    <property type="match status" value="1"/>
</dbReference>
<reference evidence="2" key="1">
    <citation type="journal article" date="2014" name="Front. Microbiol.">
        <title>High frequency of phylogenetically diverse reductive dehalogenase-homologous genes in deep subseafloor sedimentary metagenomes.</title>
        <authorList>
            <person name="Kawai M."/>
            <person name="Futagami T."/>
            <person name="Toyoda A."/>
            <person name="Takaki Y."/>
            <person name="Nishi S."/>
            <person name="Hori S."/>
            <person name="Arai W."/>
            <person name="Tsubouchi T."/>
            <person name="Morono Y."/>
            <person name="Uchiyama I."/>
            <person name="Ito T."/>
            <person name="Fujiyama A."/>
            <person name="Inagaki F."/>
            <person name="Takami H."/>
        </authorList>
    </citation>
    <scope>NUCLEOTIDE SEQUENCE</scope>
    <source>
        <strain evidence="2">Expedition CK06-06</strain>
    </source>
</reference>